<accession>A0A5A7SFJ3</accession>
<feature type="domain" description="N-acetyltransferase" evidence="1">
    <location>
        <begin position="13"/>
        <end position="184"/>
    </location>
</feature>
<reference evidence="2 3" key="1">
    <citation type="submission" date="2019-07" db="EMBL/GenBank/DDBJ databases">
        <title>Rhodococcus cavernicolus sp. nov., isolated from a cave.</title>
        <authorList>
            <person name="Lee S.D."/>
        </authorList>
    </citation>
    <scope>NUCLEOTIDE SEQUENCE [LARGE SCALE GENOMIC DNA]</scope>
    <source>
        <strain evidence="2 3">C1-24</strain>
    </source>
</reference>
<gene>
    <name evidence="2" type="ORF">FOY51_05010</name>
</gene>
<dbReference type="GO" id="GO:0016747">
    <property type="term" value="F:acyltransferase activity, transferring groups other than amino-acyl groups"/>
    <property type="evidence" value="ECO:0007669"/>
    <property type="project" value="InterPro"/>
</dbReference>
<dbReference type="EMBL" id="VLNY01000002">
    <property type="protein sequence ID" value="KAA0023942.1"/>
    <property type="molecule type" value="Genomic_DNA"/>
</dbReference>
<dbReference type="PROSITE" id="PS51186">
    <property type="entry name" value="GNAT"/>
    <property type="match status" value="1"/>
</dbReference>
<dbReference type="Proteomes" id="UP000322244">
    <property type="component" value="Unassembled WGS sequence"/>
</dbReference>
<comment type="caution">
    <text evidence="2">The sequence shown here is derived from an EMBL/GenBank/DDBJ whole genome shotgun (WGS) entry which is preliminary data.</text>
</comment>
<dbReference type="InterPro" id="IPR000182">
    <property type="entry name" value="GNAT_dom"/>
</dbReference>
<dbReference type="OrthoDB" id="5109343at2"/>
<keyword evidence="2" id="KW-0808">Transferase</keyword>
<dbReference type="Gene3D" id="3.40.630.30">
    <property type="match status" value="1"/>
</dbReference>
<evidence type="ECO:0000313" key="2">
    <source>
        <dbReference type="EMBL" id="KAA0023942.1"/>
    </source>
</evidence>
<evidence type="ECO:0000259" key="1">
    <source>
        <dbReference type="PROSITE" id="PS51186"/>
    </source>
</evidence>
<dbReference type="SUPFAM" id="SSF55729">
    <property type="entry name" value="Acyl-CoA N-acyltransferases (Nat)"/>
    <property type="match status" value="1"/>
</dbReference>
<keyword evidence="3" id="KW-1185">Reference proteome</keyword>
<dbReference type="InterPro" id="IPR016181">
    <property type="entry name" value="Acyl_CoA_acyltransferase"/>
</dbReference>
<dbReference type="CDD" id="cd04301">
    <property type="entry name" value="NAT_SF"/>
    <property type="match status" value="1"/>
</dbReference>
<evidence type="ECO:0000313" key="3">
    <source>
        <dbReference type="Proteomes" id="UP000322244"/>
    </source>
</evidence>
<protein>
    <submittedName>
        <fullName evidence="2">GNAT family N-acetyltransferase</fullName>
    </submittedName>
</protein>
<dbReference type="Pfam" id="PF00583">
    <property type="entry name" value="Acetyltransf_1"/>
    <property type="match status" value="1"/>
</dbReference>
<name>A0A5A7SFJ3_9NOCA</name>
<proteinExistence type="predicted"/>
<dbReference type="AlphaFoldDB" id="A0A5A7SFJ3"/>
<sequence length="191" mass="20334">MHCRDCDDGLMSLTIRLSGPDDRAPILSLMAEARGDNLTAAQRAERGFVQGTMDDSVLARFQDGTGVFIAEEGGVLAGFAMTSAPGSMHAGPPKLTADVATAAHPDSTLFLYGPVAVSAKFQGRGVMTKLLVALCAALQDRFDRGAAFVEVANKKSLAVHRHYGMHETGAFTFDDRDYVVFTFEPAVLAAH</sequence>
<organism evidence="2 3">
    <name type="scientific">Antrihabitans cavernicola</name>
    <dbReference type="NCBI Taxonomy" id="2495913"/>
    <lineage>
        <taxon>Bacteria</taxon>
        <taxon>Bacillati</taxon>
        <taxon>Actinomycetota</taxon>
        <taxon>Actinomycetes</taxon>
        <taxon>Mycobacteriales</taxon>
        <taxon>Nocardiaceae</taxon>
        <taxon>Antrihabitans</taxon>
    </lineage>
</organism>